<proteinExistence type="predicted"/>
<dbReference type="Gene3D" id="1.10.1660.10">
    <property type="match status" value="1"/>
</dbReference>
<gene>
    <name evidence="2" type="ORF">SAMN05216276_11257</name>
</gene>
<name>A0A239PD91_9ACTN</name>
<reference evidence="2 3" key="1">
    <citation type="submission" date="2017-06" db="EMBL/GenBank/DDBJ databases">
        <authorList>
            <person name="Kim H.J."/>
            <person name="Triplett B.A."/>
        </authorList>
    </citation>
    <scope>NUCLEOTIDE SEQUENCE [LARGE SCALE GENOMIC DNA]</scope>
    <source>
        <strain evidence="2 3">CGMCC 4.2132</strain>
    </source>
</reference>
<dbReference type="InterPro" id="IPR009061">
    <property type="entry name" value="DNA-bd_dom_put_sf"/>
</dbReference>
<dbReference type="Proteomes" id="UP000198282">
    <property type="component" value="Unassembled WGS sequence"/>
</dbReference>
<organism evidence="2 3">
    <name type="scientific">Streptosporangium subroseum</name>
    <dbReference type="NCBI Taxonomy" id="106412"/>
    <lineage>
        <taxon>Bacteria</taxon>
        <taxon>Bacillati</taxon>
        <taxon>Actinomycetota</taxon>
        <taxon>Actinomycetes</taxon>
        <taxon>Streptosporangiales</taxon>
        <taxon>Streptosporangiaceae</taxon>
        <taxon>Streptosporangium</taxon>
    </lineage>
</organism>
<dbReference type="RefSeq" id="WP_218825846.1">
    <property type="nucleotide sequence ID" value="NZ_FZOD01000125.1"/>
</dbReference>
<keyword evidence="3" id="KW-1185">Reference proteome</keyword>
<sequence>MRIIRELLSLGLTVEDVRGCADRLQLLDGDTLPPRGGPGCSMASGVVQRRLAALDAEITRLSRVRDQLAARAGVEEEPETA</sequence>
<feature type="domain" description="Transcription regulator MerR DNA binding" evidence="1">
    <location>
        <begin position="2"/>
        <end position="70"/>
    </location>
</feature>
<dbReference type="InterPro" id="IPR015358">
    <property type="entry name" value="Tscrpt_reg_MerR_DNA-bd"/>
</dbReference>
<dbReference type="SUPFAM" id="SSF46955">
    <property type="entry name" value="Putative DNA-binding domain"/>
    <property type="match status" value="1"/>
</dbReference>
<accession>A0A239PD91</accession>
<dbReference type="Pfam" id="PF09278">
    <property type="entry name" value="MerR-DNA-bind"/>
    <property type="match status" value="1"/>
</dbReference>
<evidence type="ECO:0000259" key="1">
    <source>
        <dbReference type="Pfam" id="PF09278"/>
    </source>
</evidence>
<evidence type="ECO:0000313" key="3">
    <source>
        <dbReference type="Proteomes" id="UP000198282"/>
    </source>
</evidence>
<dbReference type="AlphaFoldDB" id="A0A239PD91"/>
<protein>
    <submittedName>
        <fullName evidence="2">MerR, DNA binding</fullName>
    </submittedName>
</protein>
<dbReference type="EMBL" id="FZOD01000125">
    <property type="protein sequence ID" value="SNT64608.1"/>
    <property type="molecule type" value="Genomic_DNA"/>
</dbReference>
<evidence type="ECO:0000313" key="2">
    <source>
        <dbReference type="EMBL" id="SNT64608.1"/>
    </source>
</evidence>